<evidence type="ECO:0000256" key="4">
    <source>
        <dbReference type="ARBA" id="ARBA00022840"/>
    </source>
</evidence>
<dbReference type="GO" id="GO:0004674">
    <property type="term" value="F:protein serine/threonine kinase activity"/>
    <property type="evidence" value="ECO:0007669"/>
    <property type="project" value="TreeGrafter"/>
</dbReference>
<keyword evidence="3 6" id="KW-0418">Kinase</keyword>
<protein>
    <submittedName>
        <fullName evidence="6">Protein kinase</fullName>
    </submittedName>
</protein>
<dbReference type="InterPro" id="IPR000719">
    <property type="entry name" value="Prot_kinase_dom"/>
</dbReference>
<dbReference type="PROSITE" id="PS50011">
    <property type="entry name" value="PROTEIN_KINASE_DOM"/>
    <property type="match status" value="1"/>
</dbReference>
<feature type="domain" description="Protein kinase" evidence="5">
    <location>
        <begin position="23"/>
        <end position="272"/>
    </location>
</feature>
<comment type="caution">
    <text evidence="6">The sequence shown here is derived from an EMBL/GenBank/DDBJ whole genome shotgun (WGS) entry which is preliminary data.</text>
</comment>
<keyword evidence="4" id="KW-0067">ATP-binding</keyword>
<dbReference type="RefSeq" id="WP_155656783.1">
    <property type="nucleotide sequence ID" value="NZ_WOBN01000062.1"/>
</dbReference>
<evidence type="ECO:0000313" key="7">
    <source>
        <dbReference type="Proteomes" id="UP000448038"/>
    </source>
</evidence>
<dbReference type="PANTHER" id="PTHR43289">
    <property type="entry name" value="MITOGEN-ACTIVATED PROTEIN KINASE KINASE KINASE 20-RELATED"/>
    <property type="match status" value="1"/>
</dbReference>
<evidence type="ECO:0000259" key="5">
    <source>
        <dbReference type="PROSITE" id="PS50011"/>
    </source>
</evidence>
<dbReference type="Pfam" id="PF00069">
    <property type="entry name" value="Pkinase"/>
    <property type="match status" value="1"/>
</dbReference>
<gene>
    <name evidence="6" type="ORF">GNP88_20580</name>
</gene>
<dbReference type="Gene3D" id="3.30.200.20">
    <property type="entry name" value="Phosphorylase Kinase, domain 1"/>
    <property type="match status" value="1"/>
</dbReference>
<dbReference type="PROSITE" id="PS00108">
    <property type="entry name" value="PROTEIN_KINASE_ST"/>
    <property type="match status" value="1"/>
</dbReference>
<dbReference type="SMART" id="SM00220">
    <property type="entry name" value="S_TKc"/>
    <property type="match status" value="1"/>
</dbReference>
<dbReference type="InterPro" id="IPR008271">
    <property type="entry name" value="Ser/Thr_kinase_AS"/>
</dbReference>
<dbReference type="PANTHER" id="PTHR43289:SF6">
    <property type="entry name" value="SERINE_THREONINE-PROTEIN KINASE NEKL-3"/>
    <property type="match status" value="1"/>
</dbReference>
<accession>A0A844P8P7</accession>
<dbReference type="EMBL" id="WOBN01000062">
    <property type="protein sequence ID" value="MUK51487.1"/>
    <property type="molecule type" value="Genomic_DNA"/>
</dbReference>
<keyword evidence="1" id="KW-0808">Transferase</keyword>
<organism evidence="6 7">
    <name type="scientific">Aliivibrio fischeri</name>
    <name type="common">Vibrio fischeri</name>
    <dbReference type="NCBI Taxonomy" id="668"/>
    <lineage>
        <taxon>Bacteria</taxon>
        <taxon>Pseudomonadati</taxon>
        <taxon>Pseudomonadota</taxon>
        <taxon>Gammaproteobacteria</taxon>
        <taxon>Vibrionales</taxon>
        <taxon>Vibrionaceae</taxon>
        <taxon>Aliivibrio</taxon>
    </lineage>
</organism>
<dbReference type="Gene3D" id="1.10.510.10">
    <property type="entry name" value="Transferase(Phosphotransferase) domain 1"/>
    <property type="match status" value="1"/>
</dbReference>
<evidence type="ECO:0000313" key="6">
    <source>
        <dbReference type="EMBL" id="MUK51487.1"/>
    </source>
</evidence>
<proteinExistence type="predicted"/>
<dbReference type="InterPro" id="IPR011009">
    <property type="entry name" value="Kinase-like_dom_sf"/>
</dbReference>
<evidence type="ECO:0000256" key="2">
    <source>
        <dbReference type="ARBA" id="ARBA00022741"/>
    </source>
</evidence>
<keyword evidence="2" id="KW-0547">Nucleotide-binding</keyword>
<dbReference type="Proteomes" id="UP000448038">
    <property type="component" value="Unassembled WGS sequence"/>
</dbReference>
<name>A0A844P8P7_ALIFS</name>
<sequence length="488" mass="55678">MAGKRRRRRNNHKRQKDMMIGPWKLVDTLGHGGNGEVWEVSREGLENHAIKLLKNADAITYERFKAETHVLSTHSIEGMIPLVESNLPEDLKEGVPWFVMPKAIPFAQYAEEKSSMELAKQFVLLGKTLENLHSKGIAHRDIKPANVLFYNERLCFADFGLVKYPGKENITPEKRDVGAKFTMAPEMRREASLADGMPADVFSLAKSLWIALTKQEKGFDGQYNPSSILSVKNYCDDLYTTSLDNLLVESTDTDPFNRPNAKAFTNRLIEWIELNEDFHNRNLLEWLDVQKVIFPNGTPSQAIWTDVDSICSILNEIGHRKSLNHMFYPTGGGMDLIGVSKAEENGMIALHVCERSAELLKPKKLTYESVGYHPQWNYFRLEADEIEPTGVRGALNSAKSAEALLEIEPGRYVEYHHWDNGEYEGESLPQTARPIDRFLKGSFVLFSKRSIYNRTGGTYDARHDKMSEMEFKEHIRTAARMCYEHDAE</sequence>
<dbReference type="GO" id="GO:0005524">
    <property type="term" value="F:ATP binding"/>
    <property type="evidence" value="ECO:0007669"/>
    <property type="project" value="UniProtKB-KW"/>
</dbReference>
<dbReference type="SUPFAM" id="SSF56112">
    <property type="entry name" value="Protein kinase-like (PK-like)"/>
    <property type="match status" value="1"/>
</dbReference>
<dbReference type="AlphaFoldDB" id="A0A844P8P7"/>
<reference evidence="6 7" key="1">
    <citation type="submission" date="2019-11" db="EMBL/GenBank/DDBJ databases">
        <title>Using colonization assays and comparative genomics to discover symbiosis behaviors and factors in Vibrio fischeri.</title>
        <authorList>
            <person name="Bongrand C."/>
            <person name="Moriano-Gutierrez S."/>
            <person name="Arevalo P."/>
            <person name="Mcfall-Ngai M."/>
            <person name="Visick K."/>
            <person name="Polz M.F."/>
            <person name="Ruby E.G."/>
        </authorList>
    </citation>
    <scope>NUCLEOTIDE SEQUENCE [LARGE SCALE GENOMIC DNA]</scope>
    <source>
        <strain evidence="7">emors.4.1</strain>
    </source>
</reference>
<evidence type="ECO:0000256" key="3">
    <source>
        <dbReference type="ARBA" id="ARBA00022777"/>
    </source>
</evidence>
<evidence type="ECO:0000256" key="1">
    <source>
        <dbReference type="ARBA" id="ARBA00022679"/>
    </source>
</evidence>